<evidence type="ECO:0000313" key="1">
    <source>
        <dbReference type="EMBL" id="KAL0107877.1"/>
    </source>
</evidence>
<name>A0AAW2F1U5_9HYME</name>
<proteinExistence type="predicted"/>
<reference evidence="1 2" key="1">
    <citation type="submission" date="2023-03" db="EMBL/GenBank/DDBJ databases">
        <title>High recombination rates correlate with genetic variation in Cardiocondyla obscurior ants.</title>
        <authorList>
            <person name="Errbii M."/>
        </authorList>
    </citation>
    <scope>NUCLEOTIDE SEQUENCE [LARGE SCALE GENOMIC DNA]</scope>
    <source>
        <strain evidence="1">Alpha-2009</strain>
        <tissue evidence="1">Whole body</tissue>
    </source>
</reference>
<dbReference type="EMBL" id="JADYXP020000016">
    <property type="protein sequence ID" value="KAL0107877.1"/>
    <property type="molecule type" value="Genomic_DNA"/>
</dbReference>
<evidence type="ECO:0000313" key="2">
    <source>
        <dbReference type="Proteomes" id="UP001430953"/>
    </source>
</evidence>
<accession>A0AAW2F1U5</accession>
<dbReference type="Proteomes" id="UP001430953">
    <property type="component" value="Unassembled WGS sequence"/>
</dbReference>
<gene>
    <name evidence="1" type="ORF">PUN28_014861</name>
</gene>
<protein>
    <submittedName>
        <fullName evidence="1">Uncharacterized protein</fullName>
    </submittedName>
</protein>
<sequence>MSTIKTKLNCTEKSILELLELFGQNYLEDFDGTLDCISLAVTCTLKKKKKKKKKNIAFCKLQNDKRIVIRDFLTSGIIKIINFHAYLVR</sequence>
<comment type="caution">
    <text evidence="1">The sequence shown here is derived from an EMBL/GenBank/DDBJ whole genome shotgun (WGS) entry which is preliminary data.</text>
</comment>
<dbReference type="AlphaFoldDB" id="A0AAW2F1U5"/>
<keyword evidence="2" id="KW-1185">Reference proteome</keyword>
<organism evidence="1 2">
    <name type="scientific">Cardiocondyla obscurior</name>
    <dbReference type="NCBI Taxonomy" id="286306"/>
    <lineage>
        <taxon>Eukaryota</taxon>
        <taxon>Metazoa</taxon>
        <taxon>Ecdysozoa</taxon>
        <taxon>Arthropoda</taxon>
        <taxon>Hexapoda</taxon>
        <taxon>Insecta</taxon>
        <taxon>Pterygota</taxon>
        <taxon>Neoptera</taxon>
        <taxon>Endopterygota</taxon>
        <taxon>Hymenoptera</taxon>
        <taxon>Apocrita</taxon>
        <taxon>Aculeata</taxon>
        <taxon>Formicoidea</taxon>
        <taxon>Formicidae</taxon>
        <taxon>Myrmicinae</taxon>
        <taxon>Cardiocondyla</taxon>
    </lineage>
</organism>